<dbReference type="Proteomes" id="UP000032250">
    <property type="component" value="Unassembled WGS sequence"/>
</dbReference>
<dbReference type="RefSeq" id="WP_003488507.1">
    <property type="nucleotide sequence ID" value="NZ_JXSU01000007.1"/>
</dbReference>
<evidence type="ECO:0000256" key="4">
    <source>
        <dbReference type="ARBA" id="ARBA00022692"/>
    </source>
</evidence>
<feature type="transmembrane region" description="Helical" evidence="11">
    <location>
        <begin position="12"/>
        <end position="31"/>
    </location>
</feature>
<protein>
    <submittedName>
        <fullName evidence="13">Chemotaxis protein</fullName>
    </submittedName>
</protein>
<evidence type="ECO:0000256" key="7">
    <source>
        <dbReference type="ARBA" id="ARBA00023224"/>
    </source>
</evidence>
<evidence type="ECO:0000256" key="10">
    <source>
        <dbReference type="SAM" id="Coils"/>
    </source>
</evidence>
<dbReference type="AlphaFoldDB" id="A0A0D1BS05"/>
<gene>
    <name evidence="13" type="ORF">N495_02830</name>
</gene>
<dbReference type="SUPFAM" id="SSF58104">
    <property type="entry name" value="Methyl-accepting chemotaxis protein (MCP) signaling domain"/>
    <property type="match status" value="1"/>
</dbReference>
<keyword evidence="6 11" id="KW-0472">Membrane</keyword>
<evidence type="ECO:0000256" key="9">
    <source>
        <dbReference type="PROSITE-ProRule" id="PRU00284"/>
    </source>
</evidence>
<dbReference type="GO" id="GO:0005886">
    <property type="term" value="C:plasma membrane"/>
    <property type="evidence" value="ECO:0007669"/>
    <property type="project" value="UniProtKB-SubCell"/>
</dbReference>
<comment type="similarity">
    <text evidence="8">Belongs to the methyl-accepting chemotaxis (MCP) protein family.</text>
</comment>
<dbReference type="GO" id="GO:0007165">
    <property type="term" value="P:signal transduction"/>
    <property type="evidence" value="ECO:0007669"/>
    <property type="project" value="UniProtKB-KW"/>
</dbReference>
<dbReference type="PROSITE" id="PS50111">
    <property type="entry name" value="CHEMOTAXIS_TRANSDUC_2"/>
    <property type="match status" value="1"/>
</dbReference>
<keyword evidence="7 9" id="KW-0807">Transducer</keyword>
<feature type="domain" description="Methyl-accepting transducer" evidence="12">
    <location>
        <begin position="377"/>
        <end position="627"/>
    </location>
</feature>
<dbReference type="Gene3D" id="3.30.450.20">
    <property type="entry name" value="PAS domain"/>
    <property type="match status" value="2"/>
</dbReference>
<dbReference type="PATRIC" id="fig|1379739.3.peg.874"/>
<dbReference type="SMART" id="SM00283">
    <property type="entry name" value="MA"/>
    <property type="match status" value="1"/>
</dbReference>
<dbReference type="HOGENOM" id="CLU_000445_107_19_9"/>
<evidence type="ECO:0000256" key="3">
    <source>
        <dbReference type="ARBA" id="ARBA00022500"/>
    </source>
</evidence>
<dbReference type="CDD" id="cd12913">
    <property type="entry name" value="PDC1_MCP_like"/>
    <property type="match status" value="1"/>
</dbReference>
<dbReference type="InterPro" id="IPR004089">
    <property type="entry name" value="MCPsignal_dom"/>
</dbReference>
<evidence type="ECO:0000259" key="12">
    <source>
        <dbReference type="PROSITE" id="PS50111"/>
    </source>
</evidence>
<dbReference type="Gene3D" id="1.10.287.950">
    <property type="entry name" value="Methyl-accepting chemotaxis protein"/>
    <property type="match status" value="1"/>
</dbReference>
<evidence type="ECO:0000256" key="1">
    <source>
        <dbReference type="ARBA" id="ARBA00004651"/>
    </source>
</evidence>
<dbReference type="GO" id="GO:0004888">
    <property type="term" value="F:transmembrane signaling receptor activity"/>
    <property type="evidence" value="ECO:0007669"/>
    <property type="project" value="InterPro"/>
</dbReference>
<keyword evidence="3" id="KW-0145">Chemotaxis</keyword>
<dbReference type="OrthoDB" id="13222at2"/>
<keyword evidence="10" id="KW-0175">Coiled coil</keyword>
<dbReference type="InterPro" id="IPR004090">
    <property type="entry name" value="Chemotax_Me-accpt_rcpt"/>
</dbReference>
<dbReference type="Gene3D" id="6.10.340.10">
    <property type="match status" value="1"/>
</dbReference>
<keyword evidence="5 11" id="KW-1133">Transmembrane helix</keyword>
<evidence type="ECO:0000256" key="5">
    <source>
        <dbReference type="ARBA" id="ARBA00022989"/>
    </source>
</evidence>
<reference evidence="13 14" key="1">
    <citation type="submission" date="2014-06" db="EMBL/GenBank/DDBJ databases">
        <title>Genome characterization of distinct group I Clostridium botulinum lineages.</title>
        <authorList>
            <person name="Giordani F."/>
            <person name="Anselmo A."/>
            <person name="Fillo S."/>
            <person name="Palozzi A.M."/>
            <person name="Fortunato A."/>
            <person name="Gentile B."/>
            <person name="Ciammaruconi A."/>
            <person name="Anniballi F."/>
            <person name="De Medici D."/>
            <person name="Lista F."/>
        </authorList>
    </citation>
    <scope>NUCLEOTIDE SEQUENCE [LARGE SCALE GENOMIC DNA]</scope>
    <source>
        <strain evidence="13 14">B2 450</strain>
    </source>
</reference>
<dbReference type="InterPro" id="IPR029151">
    <property type="entry name" value="Sensor-like_sf"/>
</dbReference>
<evidence type="ECO:0000256" key="6">
    <source>
        <dbReference type="ARBA" id="ARBA00023136"/>
    </source>
</evidence>
<evidence type="ECO:0000256" key="8">
    <source>
        <dbReference type="ARBA" id="ARBA00029447"/>
    </source>
</evidence>
<dbReference type="PANTHER" id="PTHR32089">
    <property type="entry name" value="METHYL-ACCEPTING CHEMOTAXIS PROTEIN MCPB"/>
    <property type="match status" value="1"/>
</dbReference>
<name>A0A0D1BS05_CLOBO</name>
<dbReference type="GO" id="GO:0006935">
    <property type="term" value="P:chemotaxis"/>
    <property type="evidence" value="ECO:0007669"/>
    <property type="project" value="UniProtKB-KW"/>
</dbReference>
<keyword evidence="4 11" id="KW-0812">Transmembrane</keyword>
<evidence type="ECO:0000313" key="14">
    <source>
        <dbReference type="Proteomes" id="UP000032250"/>
    </source>
</evidence>
<comment type="subcellular location">
    <subcellularLocation>
        <location evidence="1">Cell membrane</location>
        <topology evidence="1">Multi-pass membrane protein</topology>
    </subcellularLocation>
</comment>
<dbReference type="SUPFAM" id="SSF103190">
    <property type="entry name" value="Sensory domain-like"/>
    <property type="match status" value="1"/>
</dbReference>
<comment type="caution">
    <text evidence="13">The sequence shown here is derived from an EMBL/GenBank/DDBJ whole genome shotgun (WGS) entry which is preliminary data.</text>
</comment>
<dbReference type="Pfam" id="PF00015">
    <property type="entry name" value="MCPsignal"/>
    <property type="match status" value="1"/>
</dbReference>
<dbReference type="EMBL" id="JXSU01000007">
    <property type="protein sequence ID" value="KIS22567.1"/>
    <property type="molecule type" value="Genomic_DNA"/>
</dbReference>
<keyword evidence="2" id="KW-1003">Cell membrane</keyword>
<dbReference type="PRINTS" id="PR00260">
    <property type="entry name" value="CHEMTRNSDUCR"/>
</dbReference>
<dbReference type="Pfam" id="PF02743">
    <property type="entry name" value="dCache_1"/>
    <property type="match status" value="1"/>
</dbReference>
<sequence length="663" mass="73207">MKNKSIKRIISTLLIFVALIPILIVGIYTNYSQTKSLKSNFESTTKNSVLSFQAMIAQKNKNNMESINTLANDGNAKNLLKNKDNANWLFYALEAFRSSHSEITNVYLGTVKGNTIFSPKTDVVNSIDPRTRPWYKKAVEMKGDPIITEPYKDTAGTNSLMVTIAKAVMDEKDSLVGVIGMDIKLDDLSAIAKNTKIGKEGFVVLVDKNGSIIGHKDKEKLNKNIKDLNWPKEIVNKGIIDKVKINGKEYKVITEKDGATSWSIVGFLPYSEIQSELNKYYRMIVTISLLSLAGALAIGAVFSKKIINPIRKIEDALACMKNGDFTQSIDKGETSIYEMELIMDGINIVREETVKILDSLKSVSSDVKESSDILKDITEQSEMAGNEIVQVVQNIADATSDQAQSMEGSLNSISDLSDKVENSMENSKEMVKESDIVRNIIKDSGQAVKGLKNKFELNSKSNQELANKIDTLAESSNQISMITETIQSITEQTSLLALNASIESARAGEAGKGFAVVAEEVRKLAEQSSTSASEIERVISNINKEVKDILDKMYETIELEKDTKDKINITDNAFNTIRESIDKLEESIRNVNESQKIIYNNKNDILNKINEASSVSEEIAATTEEITASAQEQAAGLKEVVGSAEKLNSYSDTLNSLVKQFKI</sequence>
<dbReference type="CDD" id="cd12912">
    <property type="entry name" value="PDC2_MCP_like"/>
    <property type="match status" value="1"/>
</dbReference>
<evidence type="ECO:0000256" key="2">
    <source>
        <dbReference type="ARBA" id="ARBA00022475"/>
    </source>
</evidence>
<organism evidence="13 14">
    <name type="scientific">Clostridium botulinum B2 450</name>
    <dbReference type="NCBI Taxonomy" id="1379739"/>
    <lineage>
        <taxon>Bacteria</taxon>
        <taxon>Bacillati</taxon>
        <taxon>Bacillota</taxon>
        <taxon>Clostridia</taxon>
        <taxon>Eubacteriales</taxon>
        <taxon>Clostridiaceae</taxon>
        <taxon>Clostridium</taxon>
    </lineage>
</organism>
<dbReference type="InterPro" id="IPR033479">
    <property type="entry name" value="dCache_1"/>
</dbReference>
<accession>A0A0D1BS05</accession>
<dbReference type="PANTHER" id="PTHR32089:SF112">
    <property type="entry name" value="LYSOZYME-LIKE PROTEIN-RELATED"/>
    <property type="match status" value="1"/>
</dbReference>
<proteinExistence type="inferred from homology"/>
<evidence type="ECO:0000313" key="13">
    <source>
        <dbReference type="EMBL" id="KIS22567.1"/>
    </source>
</evidence>
<evidence type="ECO:0000256" key="11">
    <source>
        <dbReference type="SAM" id="Phobius"/>
    </source>
</evidence>
<feature type="coiled-coil region" evidence="10">
    <location>
        <begin position="532"/>
        <end position="594"/>
    </location>
</feature>